<dbReference type="GO" id="GO:0006281">
    <property type="term" value="P:DNA repair"/>
    <property type="evidence" value="ECO:0007669"/>
    <property type="project" value="UniProtKB-KW"/>
</dbReference>
<keyword evidence="7" id="KW-0460">Magnesium</keyword>
<dbReference type="OMA" id="RNLYFRT"/>
<dbReference type="PANTHER" id="PTHR11081">
    <property type="entry name" value="FLAP ENDONUCLEASE FAMILY MEMBER"/>
    <property type="match status" value="1"/>
</dbReference>
<name>A0A8T2RZ55_CERRI</name>
<comment type="similarity">
    <text evidence="9">Belongs to the XPG/RAD2 endonuclease family. GEN subfamily.</text>
</comment>
<evidence type="ECO:0000259" key="10">
    <source>
        <dbReference type="SMART" id="SM00484"/>
    </source>
</evidence>
<protein>
    <recommendedName>
        <fullName evidence="14">Flap endonuclease GEN-like 1</fullName>
    </recommendedName>
</protein>
<feature type="domain" description="XPG N-terminal" evidence="11">
    <location>
        <begin position="1"/>
        <end position="97"/>
    </location>
</feature>
<evidence type="ECO:0008006" key="14">
    <source>
        <dbReference type="Google" id="ProtNLM"/>
    </source>
</evidence>
<evidence type="ECO:0000313" key="13">
    <source>
        <dbReference type="Proteomes" id="UP000825935"/>
    </source>
</evidence>
<sequence>MGVTRGFWNVLKPVARIETLESLRGKVLAIDLSFWMIQLLSRVKGIFIRKPHVRLLFFRTIHLIVKVGASPVFVVDGEPPPLKWAVRLNRFSRISGVPLSSSIGEADCNAQPSRNNHFKCSVDECVKLLELLGMPVLRAKHEAEGLCAELQKQGLVDACVTPDSDAFLYGAEHVIKIFQVDLKDPHVESYMMKDIESFLGLHREHLVALALLAGCDYNVSGVPGIGCHSAVRLIKVVPKDEVLGRLEDWGAGRFAIGSENGSITADFTISGHGKESITSRSIESTSVRKDHHCSRCGHPGTIRSHVKLGCEKCLSEASSRCMDEQGCRPKGKDFKCTCEYCMRMESIKRNCKEEGWKLKICQKISATRGFPNKSIIEIFMSPESETLGDISRLSLTCKSPNLEALEEFLEMQLHWEKSYVRRKLLPLLSFYCLRETAAMRSSPNPFIRAPSINGIYVPHSIQRIKILFSKPLYRLRWAQSTATNSQDDWLDLYMPPNSYIANLDDGLDLMVSDLQTERIGNNLLFTTDEDMMLVKYAYPDIVLEFEKEQELLRSKKRTLPDYQRK</sequence>
<dbReference type="Gene3D" id="3.40.50.1010">
    <property type="entry name" value="5'-nuclease"/>
    <property type="match status" value="1"/>
</dbReference>
<dbReference type="GO" id="GO:0017108">
    <property type="term" value="F:5'-flap endonuclease activity"/>
    <property type="evidence" value="ECO:0007669"/>
    <property type="project" value="TreeGrafter"/>
</dbReference>
<dbReference type="SUPFAM" id="SSF88723">
    <property type="entry name" value="PIN domain-like"/>
    <property type="match status" value="1"/>
</dbReference>
<evidence type="ECO:0000256" key="3">
    <source>
        <dbReference type="ARBA" id="ARBA00022723"/>
    </source>
</evidence>
<dbReference type="Pfam" id="PF00867">
    <property type="entry name" value="XPG_I"/>
    <property type="match status" value="1"/>
</dbReference>
<evidence type="ECO:0000256" key="8">
    <source>
        <dbReference type="ARBA" id="ARBA00023204"/>
    </source>
</evidence>
<dbReference type="PRINTS" id="PR00853">
    <property type="entry name" value="XPGRADSUPER"/>
</dbReference>
<evidence type="ECO:0000256" key="2">
    <source>
        <dbReference type="ARBA" id="ARBA00022722"/>
    </source>
</evidence>
<evidence type="ECO:0000256" key="9">
    <source>
        <dbReference type="ARBA" id="ARBA00038112"/>
    </source>
</evidence>
<dbReference type="InterPro" id="IPR006084">
    <property type="entry name" value="XPG/Rad2"/>
</dbReference>
<dbReference type="EMBL" id="CM035428">
    <property type="protein sequence ID" value="KAH7301809.1"/>
    <property type="molecule type" value="Genomic_DNA"/>
</dbReference>
<gene>
    <name evidence="12" type="ORF">KP509_23G044300</name>
</gene>
<dbReference type="Gene3D" id="1.10.150.20">
    <property type="entry name" value="5' to 3' exonuclease, C-terminal subdomain"/>
    <property type="match status" value="1"/>
</dbReference>
<dbReference type="PANTHER" id="PTHR11081:SF59">
    <property type="entry name" value="FI23547P1"/>
    <property type="match status" value="1"/>
</dbReference>
<dbReference type="Pfam" id="PF00752">
    <property type="entry name" value="XPG_N"/>
    <property type="match status" value="1"/>
</dbReference>
<dbReference type="GO" id="GO:0003677">
    <property type="term" value="F:DNA binding"/>
    <property type="evidence" value="ECO:0007669"/>
    <property type="project" value="InterPro"/>
</dbReference>
<reference evidence="12 13" key="1">
    <citation type="submission" date="2021-08" db="EMBL/GenBank/DDBJ databases">
        <title>WGS assembly of Ceratopteris richardii.</title>
        <authorList>
            <person name="Marchant D.B."/>
            <person name="Chen G."/>
            <person name="Jenkins J."/>
            <person name="Shu S."/>
            <person name="Leebens-Mack J."/>
            <person name="Grimwood J."/>
            <person name="Schmutz J."/>
            <person name="Soltis P."/>
            <person name="Soltis D."/>
            <person name="Chen Z.-H."/>
        </authorList>
    </citation>
    <scope>NUCLEOTIDE SEQUENCE [LARGE SCALE GENOMIC DNA]</scope>
    <source>
        <strain evidence="12">Whitten #5841</strain>
        <tissue evidence="12">Leaf</tissue>
    </source>
</reference>
<dbReference type="FunFam" id="1.10.150.20:FF:000030">
    <property type="entry name" value="Flap endonuclease GEN-like 1"/>
    <property type="match status" value="1"/>
</dbReference>
<evidence type="ECO:0000256" key="6">
    <source>
        <dbReference type="ARBA" id="ARBA00022801"/>
    </source>
</evidence>
<dbReference type="InterPro" id="IPR006085">
    <property type="entry name" value="XPG_DNA_repair_N"/>
</dbReference>
<dbReference type="OrthoDB" id="2959108at2759"/>
<keyword evidence="3" id="KW-0479">Metal-binding</keyword>
<dbReference type="SUPFAM" id="SSF47807">
    <property type="entry name" value="5' to 3' exonuclease, C-terminal subdomain"/>
    <property type="match status" value="1"/>
</dbReference>
<dbReference type="AlphaFoldDB" id="A0A8T2RZ55"/>
<dbReference type="SMART" id="SM00485">
    <property type="entry name" value="XPGN"/>
    <property type="match status" value="1"/>
</dbReference>
<keyword evidence="4" id="KW-0255">Endonuclease</keyword>
<feature type="domain" description="XPG-I" evidence="10">
    <location>
        <begin position="130"/>
        <end position="201"/>
    </location>
</feature>
<dbReference type="InterPro" id="IPR029060">
    <property type="entry name" value="PIN-like_dom_sf"/>
</dbReference>
<evidence type="ECO:0000256" key="4">
    <source>
        <dbReference type="ARBA" id="ARBA00022759"/>
    </source>
</evidence>
<evidence type="ECO:0000256" key="7">
    <source>
        <dbReference type="ARBA" id="ARBA00022842"/>
    </source>
</evidence>
<comment type="caution">
    <text evidence="12">The sequence shown here is derived from an EMBL/GenBank/DDBJ whole genome shotgun (WGS) entry which is preliminary data.</text>
</comment>
<dbReference type="CDD" id="cd09869">
    <property type="entry name" value="PIN_GEN1"/>
    <property type="match status" value="1"/>
</dbReference>
<organism evidence="12 13">
    <name type="scientific">Ceratopteris richardii</name>
    <name type="common">Triangle waterfern</name>
    <dbReference type="NCBI Taxonomy" id="49495"/>
    <lineage>
        <taxon>Eukaryota</taxon>
        <taxon>Viridiplantae</taxon>
        <taxon>Streptophyta</taxon>
        <taxon>Embryophyta</taxon>
        <taxon>Tracheophyta</taxon>
        <taxon>Polypodiopsida</taxon>
        <taxon>Polypodiidae</taxon>
        <taxon>Polypodiales</taxon>
        <taxon>Pteridineae</taxon>
        <taxon>Pteridaceae</taxon>
        <taxon>Parkerioideae</taxon>
        <taxon>Ceratopteris</taxon>
    </lineage>
</organism>
<dbReference type="InterPro" id="IPR036279">
    <property type="entry name" value="5-3_exonuclease_C_sf"/>
</dbReference>
<dbReference type="SMART" id="SM00484">
    <property type="entry name" value="XPGI"/>
    <property type="match status" value="1"/>
</dbReference>
<proteinExistence type="inferred from homology"/>
<dbReference type="SMART" id="SM00279">
    <property type="entry name" value="HhH2"/>
    <property type="match status" value="1"/>
</dbReference>
<dbReference type="InterPro" id="IPR008918">
    <property type="entry name" value="HhH2"/>
</dbReference>
<dbReference type="GO" id="GO:0046872">
    <property type="term" value="F:metal ion binding"/>
    <property type="evidence" value="ECO:0007669"/>
    <property type="project" value="UniProtKB-KW"/>
</dbReference>
<comment type="cofactor">
    <cofactor evidence="1">
        <name>Mg(2+)</name>
        <dbReference type="ChEBI" id="CHEBI:18420"/>
    </cofactor>
</comment>
<keyword evidence="5" id="KW-0227">DNA damage</keyword>
<keyword evidence="2" id="KW-0540">Nuclease</keyword>
<keyword evidence="6" id="KW-0378">Hydrolase</keyword>
<evidence type="ECO:0000256" key="1">
    <source>
        <dbReference type="ARBA" id="ARBA00001946"/>
    </source>
</evidence>
<evidence type="ECO:0000313" key="12">
    <source>
        <dbReference type="EMBL" id="KAH7301809.1"/>
    </source>
</evidence>
<dbReference type="InterPro" id="IPR006086">
    <property type="entry name" value="XPG-I_dom"/>
</dbReference>
<keyword evidence="13" id="KW-1185">Reference proteome</keyword>
<accession>A0A8T2RZ55</accession>
<keyword evidence="8" id="KW-0234">DNA repair</keyword>
<dbReference type="Proteomes" id="UP000825935">
    <property type="component" value="Chromosome 23"/>
</dbReference>
<evidence type="ECO:0000259" key="11">
    <source>
        <dbReference type="SMART" id="SM00485"/>
    </source>
</evidence>
<evidence type="ECO:0000256" key="5">
    <source>
        <dbReference type="ARBA" id="ARBA00022763"/>
    </source>
</evidence>